<accession>A0A1X7CCL6</accession>
<dbReference type="GO" id="GO:0015288">
    <property type="term" value="F:porin activity"/>
    <property type="evidence" value="ECO:0007669"/>
    <property type="project" value="TreeGrafter"/>
</dbReference>
<dbReference type="InterPro" id="IPR051906">
    <property type="entry name" value="TolC-like"/>
</dbReference>
<evidence type="ECO:0000256" key="4">
    <source>
        <dbReference type="ARBA" id="ARBA00022692"/>
    </source>
</evidence>
<sequence>MNDKQQVGEAKPQRLHHRHIAWVLLSLAAVAHAFDPLFSERGVPPSAAASMVAAGPRGDVCVFGALSAPLALPDAIERALCNHPKTRQAWADVKAAAAAVGVSRAAYLPGVTANWQGVRDETTTNIDGFPQFNSKYRNSLLRTDSISLSWVLYDFGGRRAALSNATALLVAARATEDATLQETFASVAKDYYAAQAAEGALAAAQEIERHASDSFKAATAKVDKGVAPISDQLQAQTSWADAVVNRTKAEGEYKNAVGTLAADMNLEPDTPLALPEVAEGVLPDAQFDESISELIGEAKRSHPSIAAAQAQLEASEAKVAQTKAQGMPTLSLVAKYSRNNQPTTLQIGQPQFATTGREWYLGLQLTIPLFEGFGRTYQVEQARAQAEHERDVLEEARRQVGLDVWISYQALQVAKVNVGNSAMLLDVAGRSYQAAQRRYDQGVGSILELLTTQSSLASAKRQRIQALTDWRSARLQLAAKLGRAGLWDVGKSP</sequence>
<dbReference type="InterPro" id="IPR003423">
    <property type="entry name" value="OMP_efflux"/>
</dbReference>
<keyword evidence="5 7" id="KW-0472">Membrane</keyword>
<reference evidence="9" key="1">
    <citation type="submission" date="2017-04" db="EMBL/GenBank/DDBJ databases">
        <authorList>
            <person name="Varghese N."/>
            <person name="Submissions S."/>
        </authorList>
    </citation>
    <scope>NUCLEOTIDE SEQUENCE [LARGE SCALE GENOMIC DNA]</scope>
    <source>
        <strain evidence="9">Ballard 720</strain>
    </source>
</reference>
<dbReference type="Pfam" id="PF02321">
    <property type="entry name" value="OEP"/>
    <property type="match status" value="2"/>
</dbReference>
<comment type="similarity">
    <text evidence="1 7">Belongs to the outer membrane factor (OMF) (TC 1.B.17) family.</text>
</comment>
<dbReference type="GO" id="GO:0009279">
    <property type="term" value="C:cell outer membrane"/>
    <property type="evidence" value="ECO:0007669"/>
    <property type="project" value="UniProtKB-SubCell"/>
</dbReference>
<dbReference type="InterPro" id="IPR028351">
    <property type="entry name" value="CyaE"/>
</dbReference>
<dbReference type="RefSeq" id="WP_085223396.1">
    <property type="nucleotide sequence ID" value="NZ_BSQD01000001.1"/>
</dbReference>
<evidence type="ECO:0000256" key="6">
    <source>
        <dbReference type="ARBA" id="ARBA00023237"/>
    </source>
</evidence>
<dbReference type="SUPFAM" id="SSF56954">
    <property type="entry name" value="Outer membrane efflux proteins (OEP)"/>
    <property type="match status" value="1"/>
</dbReference>
<evidence type="ECO:0000256" key="7">
    <source>
        <dbReference type="PIRNR" id="PIRNR001892"/>
    </source>
</evidence>
<evidence type="ECO:0000313" key="9">
    <source>
        <dbReference type="Proteomes" id="UP000192911"/>
    </source>
</evidence>
<evidence type="ECO:0000256" key="1">
    <source>
        <dbReference type="ARBA" id="ARBA00007613"/>
    </source>
</evidence>
<evidence type="ECO:0000256" key="5">
    <source>
        <dbReference type="ARBA" id="ARBA00023136"/>
    </source>
</evidence>
<dbReference type="Proteomes" id="UP000192911">
    <property type="component" value="Unassembled WGS sequence"/>
</dbReference>
<dbReference type="PANTHER" id="PTHR30026">
    <property type="entry name" value="OUTER MEMBRANE PROTEIN TOLC"/>
    <property type="match status" value="1"/>
</dbReference>
<comment type="subcellular location">
    <subcellularLocation>
        <location evidence="7">Cell outer membrane</location>
        <topology evidence="7">Peripheral membrane protein</topology>
    </subcellularLocation>
</comment>
<dbReference type="EMBL" id="FXAH01000001">
    <property type="protein sequence ID" value="SME94193.1"/>
    <property type="molecule type" value="Genomic_DNA"/>
</dbReference>
<protein>
    <recommendedName>
        <fullName evidence="7">Protein CyaE</fullName>
    </recommendedName>
</protein>
<keyword evidence="7" id="KW-0204">Cytolysis</keyword>
<gene>
    <name evidence="8" type="ORF">SAMN06295900_101181</name>
</gene>
<keyword evidence="9" id="KW-1185">Reference proteome</keyword>
<dbReference type="GO" id="GO:0015562">
    <property type="term" value="F:efflux transmembrane transporter activity"/>
    <property type="evidence" value="ECO:0007669"/>
    <property type="project" value="InterPro"/>
</dbReference>
<dbReference type="GO" id="GO:1990281">
    <property type="term" value="C:efflux pump complex"/>
    <property type="evidence" value="ECO:0007669"/>
    <property type="project" value="TreeGrafter"/>
</dbReference>
<evidence type="ECO:0000256" key="2">
    <source>
        <dbReference type="ARBA" id="ARBA00022448"/>
    </source>
</evidence>
<evidence type="ECO:0000313" key="8">
    <source>
        <dbReference type="EMBL" id="SME94193.1"/>
    </source>
</evidence>
<dbReference type="Gene3D" id="1.20.1600.10">
    <property type="entry name" value="Outer membrane efflux proteins (OEP)"/>
    <property type="match status" value="1"/>
</dbReference>
<dbReference type="PANTHER" id="PTHR30026:SF20">
    <property type="entry name" value="OUTER MEMBRANE PROTEIN TOLC"/>
    <property type="match status" value="1"/>
</dbReference>
<dbReference type="STRING" id="28094.SAMN06295900_101181"/>
<keyword evidence="6 7" id="KW-0998">Cell outer membrane</keyword>
<proteinExistence type="inferred from homology"/>
<comment type="function">
    <text evidence="7">CyaE is necessary for transport of calmodulin-sensitive adenylate cyclase-hemolysin (cyclolysin).</text>
</comment>
<keyword evidence="4" id="KW-0812">Transmembrane</keyword>
<keyword evidence="7" id="KW-0354">Hemolysis</keyword>
<dbReference type="AlphaFoldDB" id="A0A1X7CCL6"/>
<organism evidence="8 9">
    <name type="scientific">Trinickia caryophylli</name>
    <name type="common">Paraburkholderia caryophylli</name>
    <dbReference type="NCBI Taxonomy" id="28094"/>
    <lineage>
        <taxon>Bacteria</taxon>
        <taxon>Pseudomonadati</taxon>
        <taxon>Pseudomonadota</taxon>
        <taxon>Betaproteobacteria</taxon>
        <taxon>Burkholderiales</taxon>
        <taxon>Burkholderiaceae</taxon>
        <taxon>Trinickia</taxon>
    </lineage>
</organism>
<keyword evidence="3" id="KW-1134">Transmembrane beta strand</keyword>
<dbReference type="PIRSF" id="PIRSF001892">
    <property type="entry name" value="CyaE"/>
    <property type="match status" value="1"/>
</dbReference>
<keyword evidence="2 7" id="KW-0813">Transport</keyword>
<evidence type="ECO:0000256" key="3">
    <source>
        <dbReference type="ARBA" id="ARBA00022452"/>
    </source>
</evidence>
<dbReference type="GO" id="GO:0031640">
    <property type="term" value="P:killing of cells of another organism"/>
    <property type="evidence" value="ECO:0007669"/>
    <property type="project" value="UniProtKB-KW"/>
</dbReference>
<dbReference type="GeneID" id="95549340"/>
<name>A0A1X7CCL6_TRICW</name>